<keyword evidence="4" id="KW-1185">Reference proteome</keyword>
<dbReference type="OMA" id="SMQAPNR"/>
<organism evidence="3 4">
    <name type="scientific">Talaromyces islandicus</name>
    <name type="common">Penicillium islandicum</name>
    <dbReference type="NCBI Taxonomy" id="28573"/>
    <lineage>
        <taxon>Eukaryota</taxon>
        <taxon>Fungi</taxon>
        <taxon>Dikarya</taxon>
        <taxon>Ascomycota</taxon>
        <taxon>Pezizomycotina</taxon>
        <taxon>Eurotiomycetes</taxon>
        <taxon>Eurotiomycetidae</taxon>
        <taxon>Eurotiales</taxon>
        <taxon>Trichocomaceae</taxon>
        <taxon>Talaromyces</taxon>
        <taxon>Talaromyces sect. Islandici</taxon>
    </lineage>
</organism>
<evidence type="ECO:0000259" key="2">
    <source>
        <dbReference type="Pfam" id="PF10276"/>
    </source>
</evidence>
<proteinExistence type="predicted"/>
<gene>
    <name evidence="3" type="ORF">PISL3812_04488</name>
</gene>
<dbReference type="InterPro" id="IPR019401">
    <property type="entry name" value="Znf_CHCC"/>
</dbReference>
<keyword evidence="3" id="KW-0830">Ubiquinone</keyword>
<dbReference type="GO" id="GO:0005739">
    <property type="term" value="C:mitochondrion"/>
    <property type="evidence" value="ECO:0007669"/>
    <property type="project" value="GOC"/>
</dbReference>
<dbReference type="GO" id="GO:0006120">
    <property type="term" value="P:mitochondrial electron transport, NADH to ubiquinone"/>
    <property type="evidence" value="ECO:0007669"/>
    <property type="project" value="TreeGrafter"/>
</dbReference>
<dbReference type="FunFam" id="2.60.260.40:FF:000003">
    <property type="entry name" value="NADH dehydrogenase [ubiquinone] iron-sulfur protein 6, mitochondrial"/>
    <property type="match status" value="1"/>
</dbReference>
<dbReference type="PANTHER" id="PTHR13156">
    <property type="entry name" value="NADH-UBIQUINONE OXIDOREDUCTASE 13 KD-A SUBUNIT"/>
    <property type="match status" value="1"/>
</dbReference>
<feature type="compositionally biased region" description="Basic and acidic residues" evidence="1">
    <location>
        <begin position="203"/>
        <end position="219"/>
    </location>
</feature>
<name>A0A0U1LXY1_TALIS</name>
<dbReference type="Gene3D" id="2.60.260.40">
    <property type="entry name" value="q5lls5 like domains"/>
    <property type="match status" value="1"/>
</dbReference>
<protein>
    <submittedName>
        <fullName evidence="3">NADH dehydrogenase (Ubiquinone) Fe-S protein 6</fullName>
    </submittedName>
</protein>
<feature type="domain" description="Zinc finger CHCC-type" evidence="2">
    <location>
        <begin position="142"/>
        <end position="177"/>
    </location>
</feature>
<dbReference type="STRING" id="28573.A0A0U1LXY1"/>
<feature type="region of interest" description="Disordered" evidence="1">
    <location>
        <begin position="13"/>
        <end position="61"/>
    </location>
</feature>
<dbReference type="Proteomes" id="UP000054383">
    <property type="component" value="Unassembled WGS sequence"/>
</dbReference>
<dbReference type="PANTHER" id="PTHR13156:SF0">
    <property type="entry name" value="NADH DEHYDROGENASE [UBIQUINONE] IRON-SULFUR PROTEIN 6, MITOCHONDRIAL"/>
    <property type="match status" value="1"/>
</dbReference>
<evidence type="ECO:0000313" key="3">
    <source>
        <dbReference type="EMBL" id="CRG87470.1"/>
    </source>
</evidence>
<dbReference type="EMBL" id="CVMT01000003">
    <property type="protein sequence ID" value="CRG87470.1"/>
    <property type="molecule type" value="Genomic_DNA"/>
</dbReference>
<feature type="compositionally biased region" description="Polar residues" evidence="1">
    <location>
        <begin position="27"/>
        <end position="43"/>
    </location>
</feature>
<evidence type="ECO:0000256" key="1">
    <source>
        <dbReference type="SAM" id="MobiDB-lite"/>
    </source>
</evidence>
<feature type="region of interest" description="Disordered" evidence="1">
    <location>
        <begin position="190"/>
        <end position="219"/>
    </location>
</feature>
<accession>A0A0U1LXY1</accession>
<dbReference type="OrthoDB" id="307899at2759"/>
<feature type="compositionally biased region" description="Basic and acidic residues" evidence="1">
    <location>
        <begin position="78"/>
        <end position="87"/>
    </location>
</feature>
<dbReference type="Pfam" id="PF10276">
    <property type="entry name" value="zf-CHCC"/>
    <property type="match status" value="1"/>
</dbReference>
<evidence type="ECO:0000313" key="4">
    <source>
        <dbReference type="Proteomes" id="UP000054383"/>
    </source>
</evidence>
<feature type="compositionally biased region" description="Low complexity" evidence="1">
    <location>
        <begin position="13"/>
        <end position="24"/>
    </location>
</feature>
<dbReference type="AlphaFoldDB" id="A0A0U1LXY1"/>
<sequence>MFSSARTRFASAALSAARPGRLAATRASYSVSASRFNSENTLRPNDPAAPRRPVPNVSATNAVPVESVGAFDGRLAETPEAGERSRELQAPNRASTWAQSQAPREEAMTGPRFEQTIMELQPRPYAAIELIHQQPVRWTKSRVVSCDGGGGPHGHPRIFINTDKPEIATCGYCGLPFAQEKHKAYLKSLPSTSYPLEPTGHPAEVEESQRVTDGAFEQR</sequence>
<feature type="compositionally biased region" description="Polar residues" evidence="1">
    <location>
        <begin position="92"/>
        <end position="102"/>
    </location>
</feature>
<reference evidence="3 4" key="1">
    <citation type="submission" date="2015-04" db="EMBL/GenBank/DDBJ databases">
        <authorList>
            <person name="Syromyatnikov M.Y."/>
            <person name="Popov V.N."/>
        </authorList>
    </citation>
    <scope>NUCLEOTIDE SEQUENCE [LARGE SCALE GENOMIC DNA]</scope>
    <source>
        <strain evidence="3">WF-38-12</strain>
    </source>
</reference>
<feature type="region of interest" description="Disordered" evidence="1">
    <location>
        <begin position="78"/>
        <end position="108"/>
    </location>
</feature>